<keyword evidence="2" id="KW-1185">Reference proteome</keyword>
<dbReference type="EMBL" id="JAPWTJ010000392">
    <property type="protein sequence ID" value="KAJ8978911.1"/>
    <property type="molecule type" value="Genomic_DNA"/>
</dbReference>
<evidence type="ECO:0000313" key="2">
    <source>
        <dbReference type="Proteomes" id="UP001162164"/>
    </source>
</evidence>
<dbReference type="Proteomes" id="UP001162164">
    <property type="component" value="Unassembled WGS sequence"/>
</dbReference>
<sequence>MDISYFHFVSKDNSLLYRCRRLYKASNRSIRRGQYFRELNKCLLGFQQKQSKTNESKTLPRFKLHTTTEDVCHQLENL</sequence>
<proteinExistence type="predicted"/>
<protein>
    <submittedName>
        <fullName evidence="1">Uncharacterized protein</fullName>
    </submittedName>
</protein>
<evidence type="ECO:0000313" key="1">
    <source>
        <dbReference type="EMBL" id="KAJ8978911.1"/>
    </source>
</evidence>
<comment type="caution">
    <text evidence="1">The sequence shown here is derived from an EMBL/GenBank/DDBJ whole genome shotgun (WGS) entry which is preliminary data.</text>
</comment>
<gene>
    <name evidence="1" type="ORF">NQ317_008890</name>
</gene>
<accession>A0ABQ9JLZ4</accession>
<name>A0ABQ9JLZ4_9CUCU</name>
<reference evidence="1" key="1">
    <citation type="journal article" date="2023" name="Insect Mol. Biol.">
        <title>Genome sequencing provides insights into the evolution of gene families encoding plant cell wall-degrading enzymes in longhorned beetles.</title>
        <authorList>
            <person name="Shin N.R."/>
            <person name="Okamura Y."/>
            <person name="Kirsch R."/>
            <person name="Pauchet Y."/>
        </authorList>
    </citation>
    <scope>NUCLEOTIDE SEQUENCE</scope>
    <source>
        <strain evidence="1">MMC_N1</strain>
    </source>
</reference>
<organism evidence="1 2">
    <name type="scientific">Molorchus minor</name>
    <dbReference type="NCBI Taxonomy" id="1323400"/>
    <lineage>
        <taxon>Eukaryota</taxon>
        <taxon>Metazoa</taxon>
        <taxon>Ecdysozoa</taxon>
        <taxon>Arthropoda</taxon>
        <taxon>Hexapoda</taxon>
        <taxon>Insecta</taxon>
        <taxon>Pterygota</taxon>
        <taxon>Neoptera</taxon>
        <taxon>Endopterygota</taxon>
        <taxon>Coleoptera</taxon>
        <taxon>Polyphaga</taxon>
        <taxon>Cucujiformia</taxon>
        <taxon>Chrysomeloidea</taxon>
        <taxon>Cerambycidae</taxon>
        <taxon>Lamiinae</taxon>
        <taxon>Monochamini</taxon>
        <taxon>Molorchus</taxon>
    </lineage>
</organism>